<organism evidence="2 3">
    <name type="scientific">Flavobacterium hankyongi</name>
    <dbReference type="NCBI Taxonomy" id="1176532"/>
    <lineage>
        <taxon>Bacteria</taxon>
        <taxon>Pseudomonadati</taxon>
        <taxon>Bacteroidota</taxon>
        <taxon>Flavobacteriia</taxon>
        <taxon>Flavobacteriales</taxon>
        <taxon>Flavobacteriaceae</taxon>
        <taxon>Flavobacterium</taxon>
    </lineage>
</organism>
<dbReference type="Gene3D" id="3.40.50.1820">
    <property type="entry name" value="alpha/beta hydrolase"/>
    <property type="match status" value="1"/>
</dbReference>
<dbReference type="Pfam" id="PF12146">
    <property type="entry name" value="Hydrolase_4"/>
    <property type="match status" value="1"/>
</dbReference>
<reference evidence="3" key="1">
    <citation type="journal article" date="2019" name="Int. J. Syst. Evol. Microbiol.">
        <title>The Global Catalogue of Microorganisms (GCM) 10K type strain sequencing project: providing services to taxonomists for standard genome sequencing and annotation.</title>
        <authorList>
            <consortium name="The Broad Institute Genomics Platform"/>
            <consortium name="The Broad Institute Genome Sequencing Center for Infectious Disease"/>
            <person name="Wu L."/>
            <person name="Ma J."/>
        </authorList>
    </citation>
    <scope>NUCLEOTIDE SEQUENCE [LARGE SCALE GENOMIC DNA]</scope>
    <source>
        <strain evidence="3">JCM 18198</strain>
    </source>
</reference>
<gene>
    <name evidence="2" type="ORF">GCM10023230_17200</name>
</gene>
<keyword evidence="3" id="KW-1185">Reference proteome</keyword>
<name>A0ABP8ZW65_9FLAO</name>
<sequence>MKPNQIYRHLNSLITNNYKLVSCYVLIILSVVSCKTIEIVESSVFKEGKYNYERMVRVIKRTDYSEAKKDSLLNSYKSIIDTNNELIYTAEKVLVWRKFLKRDTLNLEYFVFEPPKTEKVGLFFLGNTSTVTNFSNELIDLAKQTNSKIYVLNYRGYGKSEGTPSFKTQFNDNEYFLDEVTRNEGKVHFVMGYSLGSVFATKLGTENNIPNLYLLSPFSNAKTLLAYQKKVFTRGPKILFRPFLKLKTEEHLLSISNTEEIKKFKGNLVIMQGTSDHVLPYSMGVNLYENAVTTSKKIFPIKNGEHNAPFQKENWKFIIDEVKTQI</sequence>
<dbReference type="InterPro" id="IPR022742">
    <property type="entry name" value="Hydrolase_4"/>
</dbReference>
<evidence type="ECO:0000259" key="1">
    <source>
        <dbReference type="Pfam" id="PF12146"/>
    </source>
</evidence>
<proteinExistence type="predicted"/>
<dbReference type="Proteomes" id="UP001500141">
    <property type="component" value="Unassembled WGS sequence"/>
</dbReference>
<evidence type="ECO:0000313" key="3">
    <source>
        <dbReference type="Proteomes" id="UP001500141"/>
    </source>
</evidence>
<accession>A0ABP8ZW65</accession>
<dbReference type="InterPro" id="IPR029058">
    <property type="entry name" value="AB_hydrolase_fold"/>
</dbReference>
<dbReference type="PANTHER" id="PTHR12277:SF81">
    <property type="entry name" value="PROTEIN ABHD13"/>
    <property type="match status" value="1"/>
</dbReference>
<evidence type="ECO:0000313" key="2">
    <source>
        <dbReference type="EMBL" id="GAA4767922.1"/>
    </source>
</evidence>
<dbReference type="SUPFAM" id="SSF53474">
    <property type="entry name" value="alpha/beta-Hydrolases"/>
    <property type="match status" value="1"/>
</dbReference>
<protein>
    <recommendedName>
        <fullName evidence="1">Serine aminopeptidase S33 domain-containing protein</fullName>
    </recommendedName>
</protein>
<dbReference type="EMBL" id="BAABIP010000015">
    <property type="protein sequence ID" value="GAA4767922.1"/>
    <property type="molecule type" value="Genomic_DNA"/>
</dbReference>
<dbReference type="PROSITE" id="PS51257">
    <property type="entry name" value="PROKAR_LIPOPROTEIN"/>
    <property type="match status" value="1"/>
</dbReference>
<comment type="caution">
    <text evidence="2">The sequence shown here is derived from an EMBL/GenBank/DDBJ whole genome shotgun (WGS) entry which is preliminary data.</text>
</comment>
<dbReference type="PANTHER" id="PTHR12277">
    <property type="entry name" value="ALPHA/BETA HYDROLASE DOMAIN-CONTAINING PROTEIN"/>
    <property type="match status" value="1"/>
</dbReference>
<dbReference type="RefSeq" id="WP_264542031.1">
    <property type="nucleotide sequence ID" value="NZ_BAABIP010000015.1"/>
</dbReference>
<feature type="domain" description="Serine aminopeptidase S33" evidence="1">
    <location>
        <begin position="137"/>
        <end position="224"/>
    </location>
</feature>